<organism evidence="2 3">
    <name type="scientific">Paraburkholderia phenazinium</name>
    <dbReference type="NCBI Taxonomy" id="60549"/>
    <lineage>
        <taxon>Bacteria</taxon>
        <taxon>Pseudomonadati</taxon>
        <taxon>Pseudomonadota</taxon>
        <taxon>Betaproteobacteria</taxon>
        <taxon>Burkholderiales</taxon>
        <taxon>Burkholderiaceae</taxon>
        <taxon>Paraburkholderia</taxon>
    </lineage>
</organism>
<dbReference type="Proteomes" id="UP000185151">
    <property type="component" value="Unassembled WGS sequence"/>
</dbReference>
<name>A0A1N6KIQ1_9BURK</name>
<feature type="transmembrane region" description="Helical" evidence="1">
    <location>
        <begin position="266"/>
        <end position="288"/>
    </location>
</feature>
<feature type="transmembrane region" description="Helical" evidence="1">
    <location>
        <begin position="221"/>
        <end position="254"/>
    </location>
</feature>
<reference evidence="2 3" key="1">
    <citation type="submission" date="2016-11" db="EMBL/GenBank/DDBJ databases">
        <authorList>
            <person name="Jaros S."/>
            <person name="Januszkiewicz K."/>
            <person name="Wedrychowicz H."/>
        </authorList>
    </citation>
    <scope>NUCLEOTIDE SEQUENCE [LARGE SCALE GENOMIC DNA]</scope>
    <source>
        <strain evidence="2 3">GAS95</strain>
    </source>
</reference>
<keyword evidence="1" id="KW-0472">Membrane</keyword>
<evidence type="ECO:0000313" key="3">
    <source>
        <dbReference type="Proteomes" id="UP000185151"/>
    </source>
</evidence>
<evidence type="ECO:0008006" key="4">
    <source>
        <dbReference type="Google" id="ProtNLM"/>
    </source>
</evidence>
<feature type="transmembrane region" description="Helical" evidence="1">
    <location>
        <begin position="108"/>
        <end position="127"/>
    </location>
</feature>
<feature type="transmembrane region" description="Helical" evidence="1">
    <location>
        <begin position="133"/>
        <end position="154"/>
    </location>
</feature>
<dbReference type="AlphaFoldDB" id="A0A1N6KIQ1"/>
<protein>
    <recommendedName>
        <fullName evidence="4">O-antigen ligase</fullName>
    </recommendedName>
</protein>
<feature type="transmembrane region" description="Helical" evidence="1">
    <location>
        <begin position="421"/>
        <end position="440"/>
    </location>
</feature>
<proteinExistence type="predicted"/>
<feature type="transmembrane region" description="Helical" evidence="1">
    <location>
        <begin position="75"/>
        <end position="96"/>
    </location>
</feature>
<feature type="transmembrane region" description="Helical" evidence="1">
    <location>
        <begin position="378"/>
        <end position="400"/>
    </location>
</feature>
<feature type="transmembrane region" description="Helical" evidence="1">
    <location>
        <begin position="196"/>
        <end position="214"/>
    </location>
</feature>
<evidence type="ECO:0000313" key="2">
    <source>
        <dbReference type="EMBL" id="SIO56451.1"/>
    </source>
</evidence>
<feature type="transmembrane region" description="Helical" evidence="1">
    <location>
        <begin position="166"/>
        <end position="184"/>
    </location>
</feature>
<keyword evidence="1" id="KW-1133">Transmembrane helix</keyword>
<feature type="transmembrane region" description="Helical" evidence="1">
    <location>
        <begin position="446"/>
        <end position="465"/>
    </location>
</feature>
<dbReference type="EMBL" id="FSRU01000002">
    <property type="protein sequence ID" value="SIO56451.1"/>
    <property type="molecule type" value="Genomic_DNA"/>
</dbReference>
<keyword evidence="1" id="KW-0812">Transmembrane</keyword>
<gene>
    <name evidence="2" type="ORF">SAMN05444165_3704</name>
</gene>
<sequence length="513" mass="56295">MRHRDNVFRYLDRMTPARRWIGVRCIQADAATGAGLNVAVKKKGDCMRNRFLIVWVWLFLCPLSVDYKGDEAGSHLAQILLAAPAIAAGFALILTGPRITGHSRLRKLVGAGLCLTLAGSAITQLFQQNEIGNYLRVLLPFALFYLGYVVACHAWDAKRIAQFERILFYAMSVSLVFSFVNGMMESANLAEVRFRIVSPTLLALQAMLMHEFVISRRFGKIALLVFAGTVLVELFSVTRSLAIGTVLLFIYATWLGASSTWRLFTSAMRATVVAAIIAATAIGAASLVPEVAAHWTQRVYAAKTSETGMDPTTVTRLAEMRDQYDQVTASPGSLLVGMGYGHWYRYSPTYLWALAGQMTAADFYAIRDWGAGHNFWVYQLYSGGLLFGLGLPAAILYAAFRGSMAYRRWRRVAPDMPFLPVMGRALMMVMSLLAMSIGGNPLGPRFSGLVFGFGLGLLVACYARLSQAAPARRRARYAGVAPAAHVVEVGRAADLPSPFGRRPDPRLTDGRFS</sequence>
<accession>A0A1N6KIQ1</accession>
<evidence type="ECO:0000256" key="1">
    <source>
        <dbReference type="SAM" id="Phobius"/>
    </source>
</evidence>
<keyword evidence="3" id="KW-1185">Reference proteome</keyword>
<feature type="transmembrane region" description="Helical" evidence="1">
    <location>
        <begin position="51"/>
        <end position="69"/>
    </location>
</feature>